<proteinExistence type="predicted"/>
<feature type="region of interest" description="Disordered" evidence="1">
    <location>
        <begin position="1"/>
        <end position="21"/>
    </location>
</feature>
<evidence type="ECO:0000313" key="3">
    <source>
        <dbReference type="Proteomes" id="UP000663760"/>
    </source>
</evidence>
<dbReference type="AlphaFoldDB" id="A0A7I8L2P3"/>
<sequence>MKMTSEDSPLPISARKDRRISPRCTLPDAQDLLAKRGVALGISRRNLLEIVRKERFTPVPTQETGPERPGEVGRMQLRQLGRNGCTHPETTR</sequence>
<dbReference type="EMBL" id="LR746273">
    <property type="protein sequence ID" value="CAA7404287.1"/>
    <property type="molecule type" value="Genomic_DNA"/>
</dbReference>
<name>A0A7I8L2P3_SPIIN</name>
<protein>
    <submittedName>
        <fullName evidence="2">Uncharacterized protein</fullName>
    </submittedName>
</protein>
<organism evidence="2 3">
    <name type="scientific">Spirodela intermedia</name>
    <name type="common">Intermediate duckweed</name>
    <dbReference type="NCBI Taxonomy" id="51605"/>
    <lineage>
        <taxon>Eukaryota</taxon>
        <taxon>Viridiplantae</taxon>
        <taxon>Streptophyta</taxon>
        <taxon>Embryophyta</taxon>
        <taxon>Tracheophyta</taxon>
        <taxon>Spermatophyta</taxon>
        <taxon>Magnoliopsida</taxon>
        <taxon>Liliopsida</taxon>
        <taxon>Araceae</taxon>
        <taxon>Lemnoideae</taxon>
        <taxon>Spirodela</taxon>
    </lineage>
</organism>
<gene>
    <name evidence="2" type="ORF">SI8410_10014965</name>
</gene>
<evidence type="ECO:0000313" key="2">
    <source>
        <dbReference type="EMBL" id="CAA7404287.1"/>
    </source>
</evidence>
<dbReference type="Proteomes" id="UP000663760">
    <property type="component" value="Chromosome 10"/>
</dbReference>
<keyword evidence="3" id="KW-1185">Reference proteome</keyword>
<reference evidence="2" key="1">
    <citation type="submission" date="2020-02" db="EMBL/GenBank/DDBJ databases">
        <authorList>
            <person name="Scholz U."/>
            <person name="Mascher M."/>
            <person name="Fiebig A."/>
        </authorList>
    </citation>
    <scope>NUCLEOTIDE SEQUENCE</scope>
</reference>
<evidence type="ECO:0000256" key="1">
    <source>
        <dbReference type="SAM" id="MobiDB-lite"/>
    </source>
</evidence>
<feature type="region of interest" description="Disordered" evidence="1">
    <location>
        <begin position="58"/>
        <end position="92"/>
    </location>
</feature>
<accession>A0A7I8L2P3</accession>